<evidence type="ECO:0000313" key="9">
    <source>
        <dbReference type="Proteomes" id="UP000287224"/>
    </source>
</evidence>
<keyword evidence="3" id="KW-0677">Repeat</keyword>
<organism evidence="8 9">
    <name type="scientific">Dictyobacter aurantiacus</name>
    <dbReference type="NCBI Taxonomy" id="1936993"/>
    <lineage>
        <taxon>Bacteria</taxon>
        <taxon>Bacillati</taxon>
        <taxon>Chloroflexota</taxon>
        <taxon>Ktedonobacteria</taxon>
        <taxon>Ktedonobacterales</taxon>
        <taxon>Dictyobacteraceae</taxon>
        <taxon>Dictyobacter</taxon>
    </lineage>
</organism>
<dbReference type="RefSeq" id="WP_126600309.1">
    <property type="nucleotide sequence ID" value="NZ_BIFQ01000002.1"/>
</dbReference>
<name>A0A401ZMF9_9CHLR</name>
<proteinExistence type="inferred from homology"/>
<dbReference type="PANTHER" id="PTHR46630">
    <property type="entry name" value="TETRATRICOPEPTIDE REPEAT PROTEIN 29"/>
    <property type="match status" value="1"/>
</dbReference>
<dbReference type="InterPro" id="IPR051476">
    <property type="entry name" value="Bac_ResReg_Asp_Phosphatase"/>
</dbReference>
<dbReference type="Pfam" id="PF17874">
    <property type="entry name" value="TPR_MalT"/>
    <property type="match status" value="1"/>
</dbReference>
<protein>
    <recommendedName>
        <fullName evidence="7">MalT-like TPR region domain-containing protein</fullName>
    </recommendedName>
</protein>
<evidence type="ECO:0000313" key="8">
    <source>
        <dbReference type="EMBL" id="GCE08043.1"/>
    </source>
</evidence>
<evidence type="ECO:0000256" key="6">
    <source>
        <dbReference type="PROSITE-ProRule" id="PRU00339"/>
    </source>
</evidence>
<feature type="domain" description="MalT-like TPR region" evidence="7">
    <location>
        <begin position="154"/>
        <end position="303"/>
    </location>
</feature>
<comment type="caution">
    <text evidence="8">The sequence shown here is derived from an EMBL/GenBank/DDBJ whole genome shotgun (WGS) entry which is preliminary data.</text>
</comment>
<dbReference type="SMART" id="SM00028">
    <property type="entry name" value="TPR"/>
    <property type="match status" value="4"/>
</dbReference>
<evidence type="ECO:0000256" key="2">
    <source>
        <dbReference type="ARBA" id="ARBA00022490"/>
    </source>
</evidence>
<dbReference type="OrthoDB" id="153230at2"/>
<sequence>MTQQHQGERALPEQFDAVLKTMEGIVTSYFMGGRLEQALHTLRAGQSLLELPEVPAAARARFLLCYGRMLTLKTQFENAPEDEAIELLQQARQLGKQVDDARLIADAVDSIGFAGYTVASNRHEGDPSLLQGYFQEGLERRQELQDQRGISESLFHLGLIADIIDQPEQAHDYYTQSLQLAQKYNYAREAAEALRHLGFHAQREGNLPEAQRYFSEALQMAEQCGMQMYLPFAHVTLADVYLEQKELDRASEHAQQALELARRLDVKRAQIFALFSSGGIRQARGETQQARDCYEQAHALAQSIGLGYAIQRASDALQHLPGSVDSQSSANEQER</sequence>
<dbReference type="AlphaFoldDB" id="A0A401ZMF9"/>
<comment type="subcellular location">
    <subcellularLocation>
        <location evidence="1">Cytoplasm</location>
    </subcellularLocation>
</comment>
<evidence type="ECO:0000256" key="3">
    <source>
        <dbReference type="ARBA" id="ARBA00022737"/>
    </source>
</evidence>
<comment type="similarity">
    <text evidence="5">Belongs to the Rap family.</text>
</comment>
<evidence type="ECO:0000256" key="4">
    <source>
        <dbReference type="ARBA" id="ARBA00022803"/>
    </source>
</evidence>
<accession>A0A401ZMF9</accession>
<dbReference type="PROSITE" id="PS50005">
    <property type="entry name" value="TPR"/>
    <property type="match status" value="1"/>
</dbReference>
<dbReference type="InterPro" id="IPR019734">
    <property type="entry name" value="TPR_rpt"/>
</dbReference>
<dbReference type="GO" id="GO:0005737">
    <property type="term" value="C:cytoplasm"/>
    <property type="evidence" value="ECO:0007669"/>
    <property type="project" value="UniProtKB-SubCell"/>
</dbReference>
<gene>
    <name evidence="8" type="ORF">KDAU_53720</name>
</gene>
<keyword evidence="4 6" id="KW-0802">TPR repeat</keyword>
<evidence type="ECO:0000259" key="7">
    <source>
        <dbReference type="Pfam" id="PF17874"/>
    </source>
</evidence>
<dbReference type="EMBL" id="BIFQ01000002">
    <property type="protein sequence ID" value="GCE08043.1"/>
    <property type="molecule type" value="Genomic_DNA"/>
</dbReference>
<keyword evidence="9" id="KW-1185">Reference proteome</keyword>
<feature type="repeat" description="TPR" evidence="6">
    <location>
        <begin position="191"/>
        <end position="224"/>
    </location>
</feature>
<dbReference type="PANTHER" id="PTHR46630:SF1">
    <property type="entry name" value="TETRATRICOPEPTIDE REPEAT PROTEIN 29"/>
    <property type="match status" value="1"/>
</dbReference>
<evidence type="ECO:0000256" key="5">
    <source>
        <dbReference type="ARBA" id="ARBA00038253"/>
    </source>
</evidence>
<dbReference type="Proteomes" id="UP000287224">
    <property type="component" value="Unassembled WGS sequence"/>
</dbReference>
<dbReference type="InterPro" id="IPR041617">
    <property type="entry name" value="TPR_MalT"/>
</dbReference>
<reference evidence="9" key="1">
    <citation type="submission" date="2018-12" db="EMBL/GenBank/DDBJ databases">
        <title>Tengunoibacter tsumagoiensis gen. nov., sp. nov., Dictyobacter kobayashii sp. nov., D. alpinus sp. nov., and D. joshuensis sp. nov. and description of Dictyobacteraceae fam. nov. within the order Ktedonobacterales isolated from Tengu-no-mugimeshi.</title>
        <authorList>
            <person name="Wang C.M."/>
            <person name="Zheng Y."/>
            <person name="Sakai Y."/>
            <person name="Toyoda A."/>
            <person name="Minakuchi Y."/>
            <person name="Abe K."/>
            <person name="Yokota A."/>
            <person name="Yabe S."/>
        </authorList>
    </citation>
    <scope>NUCLEOTIDE SEQUENCE [LARGE SCALE GENOMIC DNA]</scope>
    <source>
        <strain evidence="9">S-27</strain>
    </source>
</reference>
<dbReference type="Gene3D" id="1.25.40.10">
    <property type="entry name" value="Tetratricopeptide repeat domain"/>
    <property type="match status" value="1"/>
</dbReference>
<dbReference type="InterPro" id="IPR011990">
    <property type="entry name" value="TPR-like_helical_dom_sf"/>
</dbReference>
<dbReference type="SUPFAM" id="SSF48452">
    <property type="entry name" value="TPR-like"/>
    <property type="match status" value="1"/>
</dbReference>
<keyword evidence="2" id="KW-0963">Cytoplasm</keyword>
<evidence type="ECO:0000256" key="1">
    <source>
        <dbReference type="ARBA" id="ARBA00004496"/>
    </source>
</evidence>